<keyword evidence="9" id="KW-0274">FAD</keyword>
<dbReference type="GO" id="GO:0016491">
    <property type="term" value="F:oxidoreductase activity"/>
    <property type="evidence" value="ECO:0007669"/>
    <property type="project" value="UniProtKB-KW"/>
</dbReference>
<keyword evidence="20" id="KW-1185">Reference proteome</keyword>
<keyword evidence="13" id="KW-0560">Oxidoreductase</keyword>
<feature type="domain" description="FAD/NAD(P)-binding" evidence="18">
    <location>
        <begin position="193"/>
        <end position="352"/>
    </location>
</feature>
<evidence type="ECO:0000256" key="17">
    <source>
        <dbReference type="SAM" id="MobiDB-lite"/>
    </source>
</evidence>
<comment type="caution">
    <text evidence="19">The sequence shown here is derived from an EMBL/GenBank/DDBJ whole genome shotgun (WGS) entry which is preliminary data.</text>
</comment>
<evidence type="ECO:0000256" key="11">
    <source>
        <dbReference type="ARBA" id="ARBA00022946"/>
    </source>
</evidence>
<comment type="subcellular location">
    <subcellularLocation>
        <location evidence="2">Mitochondrion</location>
    </subcellularLocation>
</comment>
<dbReference type="EC" id="1.18.1.6" evidence="5"/>
<dbReference type="Pfam" id="PF07992">
    <property type="entry name" value="Pyr_redox_2"/>
    <property type="match status" value="1"/>
</dbReference>
<organism evidence="19 20">
    <name type="scientific">Petrolisthes cinctipes</name>
    <name type="common">Flat porcelain crab</name>
    <dbReference type="NCBI Taxonomy" id="88211"/>
    <lineage>
        <taxon>Eukaryota</taxon>
        <taxon>Metazoa</taxon>
        <taxon>Ecdysozoa</taxon>
        <taxon>Arthropoda</taxon>
        <taxon>Crustacea</taxon>
        <taxon>Multicrustacea</taxon>
        <taxon>Malacostraca</taxon>
        <taxon>Eumalacostraca</taxon>
        <taxon>Eucarida</taxon>
        <taxon>Decapoda</taxon>
        <taxon>Pleocyemata</taxon>
        <taxon>Anomura</taxon>
        <taxon>Galatheoidea</taxon>
        <taxon>Porcellanidae</taxon>
        <taxon>Petrolisthes</taxon>
    </lineage>
</organism>
<comment type="pathway">
    <text evidence="3">Steroid metabolism; cholesterol metabolism.</text>
</comment>
<proteinExistence type="inferred from homology"/>
<comment type="cofactor">
    <cofactor evidence="1">
        <name>FAD</name>
        <dbReference type="ChEBI" id="CHEBI:57692"/>
    </cofactor>
</comment>
<comment type="catalytic activity">
    <reaction evidence="16">
        <text>2 reduced [adrenodoxin] + NADP(+) + H(+) = 2 oxidized [adrenodoxin] + NADPH</text>
        <dbReference type="Rhea" id="RHEA:42312"/>
        <dbReference type="Rhea" id="RHEA-COMP:9998"/>
        <dbReference type="Rhea" id="RHEA-COMP:9999"/>
        <dbReference type="ChEBI" id="CHEBI:15378"/>
        <dbReference type="ChEBI" id="CHEBI:33737"/>
        <dbReference type="ChEBI" id="CHEBI:33738"/>
        <dbReference type="ChEBI" id="CHEBI:57783"/>
        <dbReference type="ChEBI" id="CHEBI:58349"/>
        <dbReference type="EC" id="1.18.1.6"/>
    </reaction>
</comment>
<dbReference type="InterPro" id="IPR036188">
    <property type="entry name" value="FAD/NAD-bd_sf"/>
</dbReference>
<protein>
    <recommendedName>
        <fullName evidence="6">NADPH:adrenodoxin oxidoreductase, mitochondrial</fullName>
        <ecNumber evidence="5">1.18.1.6</ecNumber>
    </recommendedName>
    <alternativeName>
        <fullName evidence="15">Ferredoxin--NADP(+) reductase</fullName>
    </alternativeName>
</protein>
<dbReference type="SUPFAM" id="SSF51971">
    <property type="entry name" value="Nucleotide-binding domain"/>
    <property type="match status" value="1"/>
</dbReference>
<gene>
    <name evidence="19" type="ORF">Pcinc_017022</name>
</gene>
<dbReference type="InterPro" id="IPR055275">
    <property type="entry name" value="Ferredox_Rdtase"/>
</dbReference>
<comment type="similarity">
    <text evidence="4">Belongs to the ferredoxin--NADP reductase type 1 family.</text>
</comment>
<evidence type="ECO:0000256" key="13">
    <source>
        <dbReference type="ARBA" id="ARBA00023002"/>
    </source>
</evidence>
<evidence type="ECO:0000256" key="1">
    <source>
        <dbReference type="ARBA" id="ARBA00001974"/>
    </source>
</evidence>
<dbReference type="PRINTS" id="PR00419">
    <property type="entry name" value="ADXRDTASE"/>
</dbReference>
<keyword evidence="7" id="KW-0813">Transport</keyword>
<evidence type="ECO:0000313" key="19">
    <source>
        <dbReference type="EMBL" id="KAK3878438.1"/>
    </source>
</evidence>
<evidence type="ECO:0000256" key="6">
    <source>
        <dbReference type="ARBA" id="ARBA00016287"/>
    </source>
</evidence>
<evidence type="ECO:0000256" key="10">
    <source>
        <dbReference type="ARBA" id="ARBA00022857"/>
    </source>
</evidence>
<dbReference type="GO" id="GO:0005739">
    <property type="term" value="C:mitochondrion"/>
    <property type="evidence" value="ECO:0007669"/>
    <property type="project" value="UniProtKB-SubCell"/>
</dbReference>
<dbReference type="FunFam" id="3.50.50.60:FF:000036">
    <property type="entry name" value="NADPH:adrenodoxin oxidoreductase, mitochondrial"/>
    <property type="match status" value="1"/>
</dbReference>
<evidence type="ECO:0000256" key="15">
    <source>
        <dbReference type="ARBA" id="ARBA00030202"/>
    </source>
</evidence>
<evidence type="ECO:0000256" key="16">
    <source>
        <dbReference type="ARBA" id="ARBA00048933"/>
    </source>
</evidence>
<dbReference type="PANTHER" id="PTHR48467">
    <property type="entry name" value="GLUTAMATE SYNTHASE 1 [NADH], CHLOROPLASTIC-LIKE"/>
    <property type="match status" value="1"/>
</dbReference>
<evidence type="ECO:0000256" key="9">
    <source>
        <dbReference type="ARBA" id="ARBA00022827"/>
    </source>
</evidence>
<dbReference type="AlphaFoldDB" id="A0AAE1KP19"/>
<evidence type="ECO:0000259" key="18">
    <source>
        <dbReference type="Pfam" id="PF07992"/>
    </source>
</evidence>
<evidence type="ECO:0000313" key="20">
    <source>
        <dbReference type="Proteomes" id="UP001286313"/>
    </source>
</evidence>
<accession>A0AAE1KP19</accession>
<feature type="compositionally biased region" description="Low complexity" evidence="17">
    <location>
        <begin position="98"/>
        <end position="184"/>
    </location>
</feature>
<dbReference type="InterPro" id="IPR023753">
    <property type="entry name" value="FAD/NAD-binding_dom"/>
</dbReference>
<keyword evidence="8" id="KW-0285">Flavoprotein</keyword>
<keyword evidence="11" id="KW-0809">Transit peptide</keyword>
<dbReference type="EMBL" id="JAWQEG010001559">
    <property type="protein sequence ID" value="KAK3878438.1"/>
    <property type="molecule type" value="Genomic_DNA"/>
</dbReference>
<feature type="region of interest" description="Disordered" evidence="17">
    <location>
        <begin position="97"/>
        <end position="184"/>
    </location>
</feature>
<evidence type="ECO:0000256" key="12">
    <source>
        <dbReference type="ARBA" id="ARBA00022982"/>
    </source>
</evidence>
<reference evidence="19" key="1">
    <citation type="submission" date="2023-10" db="EMBL/GenBank/DDBJ databases">
        <title>Genome assemblies of two species of porcelain crab, Petrolisthes cinctipes and Petrolisthes manimaculis (Anomura: Porcellanidae).</title>
        <authorList>
            <person name="Angst P."/>
        </authorList>
    </citation>
    <scope>NUCLEOTIDE SEQUENCE</scope>
    <source>
        <strain evidence="19">PB745_01</strain>
        <tissue evidence="19">Gill</tissue>
    </source>
</reference>
<sequence length="648" mass="71076">MRYGSGLVWEAHWGRQRQDIGAAVYGAWATMEGIYLRSGSGLVLWHLSGVDSGGNKTDNTVIIMLVPYSSKVPSLTRNLMFRTRGLLTMMSVKRTSLSTNTNTTQRSTNTTSTNTYSTTIPSTNTYSTTTQRSTNTTSTNTYSTTIPSTNTYTNTTQRSTNASNTTYISTNSSTIPSTNTYSTTQRKATKVPHVCIIGSGPAGFYTAQQILKSHPSACVDMYERLPVPFGLVRYGVAPDHPEVKNCINTFTQTARNPRFTFLGNVSVGPDNDSIPLAQLRSAYHAVVMCYGSSRDRTLNIPGECLPNVVSARRLVGWYNGLPEDTDLDVDLGVESVVVVGQGNVAVDVARILLTPVDALRKTDIPEAVLNRLSESRVRRVTLVGRRGPQHAAFTIKELREMINLPGCKPHLNPHHYTHLRDIIPDLPRPRKRLLELLAKTGLDPPNPKLAASYTTAQRTWSLSFLRSPIQVLASEHQGVIGIELAINRLEGEQGRERAVTSTETEVMECGLVLRSIGYQGVSIDPSIPFNDNTGTIQHIDSRVMGMEGMYVSGWIGTGPVGVILSTMTSGFSTGKAVVADMDRGRLDISEDKPGQDYIRDLLAQNGVRAVNFNEWSTLNHHEETEGARLGKPREKVTSISAMLKVMNH</sequence>
<evidence type="ECO:0000256" key="7">
    <source>
        <dbReference type="ARBA" id="ARBA00022448"/>
    </source>
</evidence>
<dbReference type="Gene3D" id="3.40.50.720">
    <property type="entry name" value="NAD(P)-binding Rossmann-like Domain"/>
    <property type="match status" value="1"/>
</dbReference>
<evidence type="ECO:0000256" key="2">
    <source>
        <dbReference type="ARBA" id="ARBA00004173"/>
    </source>
</evidence>
<dbReference type="Proteomes" id="UP001286313">
    <property type="component" value="Unassembled WGS sequence"/>
</dbReference>
<keyword evidence="14" id="KW-0496">Mitochondrion</keyword>
<keyword evidence="12" id="KW-0249">Electron transport</keyword>
<evidence type="ECO:0000256" key="4">
    <source>
        <dbReference type="ARBA" id="ARBA00008312"/>
    </source>
</evidence>
<name>A0AAE1KP19_PETCI</name>
<evidence type="ECO:0000256" key="14">
    <source>
        <dbReference type="ARBA" id="ARBA00023128"/>
    </source>
</evidence>
<evidence type="ECO:0000256" key="3">
    <source>
        <dbReference type="ARBA" id="ARBA00004731"/>
    </source>
</evidence>
<evidence type="ECO:0000256" key="5">
    <source>
        <dbReference type="ARBA" id="ARBA00013219"/>
    </source>
</evidence>
<evidence type="ECO:0000256" key="8">
    <source>
        <dbReference type="ARBA" id="ARBA00022630"/>
    </source>
</evidence>
<dbReference type="Gene3D" id="3.50.50.60">
    <property type="entry name" value="FAD/NAD(P)-binding domain"/>
    <property type="match status" value="1"/>
</dbReference>
<dbReference type="PANTHER" id="PTHR48467:SF1">
    <property type="entry name" value="GLUTAMATE SYNTHASE 1 [NADH], CHLOROPLASTIC-LIKE"/>
    <property type="match status" value="1"/>
</dbReference>
<keyword evidence="10" id="KW-0521">NADP</keyword>